<protein>
    <recommendedName>
        <fullName evidence="4">Pilus assembly protein</fullName>
    </recommendedName>
</protein>
<dbReference type="Proteomes" id="UP001157091">
    <property type="component" value="Unassembled WGS sequence"/>
</dbReference>
<organism evidence="2 3">
    <name type="scientific">Luteimicrobium album</name>
    <dbReference type="NCBI Taxonomy" id="1054550"/>
    <lineage>
        <taxon>Bacteria</taxon>
        <taxon>Bacillati</taxon>
        <taxon>Actinomycetota</taxon>
        <taxon>Actinomycetes</taxon>
        <taxon>Micrococcales</taxon>
        <taxon>Luteimicrobium</taxon>
    </lineage>
</organism>
<evidence type="ECO:0000313" key="2">
    <source>
        <dbReference type="EMBL" id="GMA26641.1"/>
    </source>
</evidence>
<evidence type="ECO:0000256" key="1">
    <source>
        <dbReference type="SAM" id="Phobius"/>
    </source>
</evidence>
<name>A0ABQ6I8L4_9MICO</name>
<dbReference type="RefSeq" id="WP_284294868.1">
    <property type="nucleotide sequence ID" value="NZ_BSUK01000001.1"/>
</dbReference>
<gene>
    <name evidence="2" type="ORF">GCM10025864_44000</name>
</gene>
<evidence type="ECO:0008006" key="4">
    <source>
        <dbReference type="Google" id="ProtNLM"/>
    </source>
</evidence>
<evidence type="ECO:0000313" key="3">
    <source>
        <dbReference type="Proteomes" id="UP001157091"/>
    </source>
</evidence>
<proteinExistence type="predicted"/>
<accession>A0ABQ6I8L4</accession>
<keyword evidence="1" id="KW-1133">Transmembrane helix</keyword>
<comment type="caution">
    <text evidence="2">The sequence shown here is derived from an EMBL/GenBank/DDBJ whole genome shotgun (WGS) entry which is preliminary data.</text>
</comment>
<keyword evidence="3" id="KW-1185">Reference proteome</keyword>
<keyword evidence="1" id="KW-0812">Transmembrane</keyword>
<feature type="transmembrane region" description="Helical" evidence="1">
    <location>
        <begin position="12"/>
        <end position="30"/>
    </location>
</feature>
<keyword evidence="1" id="KW-0472">Membrane</keyword>
<sequence length="149" mass="15141">MSARRDEGSALVEFLGASLVLLVPLVYLVLTVGRVQAASFAAESAASGAARVFVVAPGQASGEALAVDATRLAFEDQHIPLDDAASAVSLSCLGGTCGTSGTAVVARVRVEVALPLVPAFVRAHVPLAVPVEATAHGTFPRYADLTGWS</sequence>
<reference evidence="3" key="1">
    <citation type="journal article" date="2019" name="Int. J. Syst. Evol. Microbiol.">
        <title>The Global Catalogue of Microorganisms (GCM) 10K type strain sequencing project: providing services to taxonomists for standard genome sequencing and annotation.</title>
        <authorList>
            <consortium name="The Broad Institute Genomics Platform"/>
            <consortium name="The Broad Institute Genome Sequencing Center for Infectious Disease"/>
            <person name="Wu L."/>
            <person name="Ma J."/>
        </authorList>
    </citation>
    <scope>NUCLEOTIDE SEQUENCE [LARGE SCALE GENOMIC DNA]</scope>
    <source>
        <strain evidence="3">NBRC 106348</strain>
    </source>
</reference>
<dbReference type="EMBL" id="BSUK01000001">
    <property type="protein sequence ID" value="GMA26641.1"/>
    <property type="molecule type" value="Genomic_DNA"/>
</dbReference>